<dbReference type="Proteomes" id="UP000018936">
    <property type="component" value="Unassembled WGS sequence"/>
</dbReference>
<dbReference type="Pfam" id="PF17662">
    <property type="entry name" value="DUF5524"/>
    <property type="match status" value="1"/>
</dbReference>
<gene>
    <name evidence="2" type="ORF">L345_11168</name>
</gene>
<sequence length="238" mass="27382">MRLPPRVLGTLFAGQRITEIHNKAYCELIVEREAPPPVCSLFCHLWEFALSGSGKEFIISSQRTCEVCRIQIKSHVDSQIDTDHVANWYYDIPLKRSEEQVSSDVAQQLKSQIPGLGDFGGPYHDITFGPRRKWIKDTDSEYVKLAKQGGRPDLLRHFTPPRKVSPYCAPESHHSKQAADNSKSCVSVMPDYMIHEEFNSDQPTRYKPKRGPFDFDTKSIWQRDAEDKENQKKREAMN</sequence>
<organism evidence="2 3">
    <name type="scientific">Ophiophagus hannah</name>
    <name type="common">King cobra</name>
    <name type="synonym">Naja hannah</name>
    <dbReference type="NCBI Taxonomy" id="8665"/>
    <lineage>
        <taxon>Eukaryota</taxon>
        <taxon>Metazoa</taxon>
        <taxon>Chordata</taxon>
        <taxon>Craniata</taxon>
        <taxon>Vertebrata</taxon>
        <taxon>Euteleostomi</taxon>
        <taxon>Lepidosauria</taxon>
        <taxon>Squamata</taxon>
        <taxon>Bifurcata</taxon>
        <taxon>Unidentata</taxon>
        <taxon>Episquamata</taxon>
        <taxon>Toxicofera</taxon>
        <taxon>Serpentes</taxon>
        <taxon>Colubroidea</taxon>
        <taxon>Elapidae</taxon>
        <taxon>Elapinae</taxon>
        <taxon>Ophiophagus</taxon>
    </lineage>
</organism>
<evidence type="ECO:0000313" key="3">
    <source>
        <dbReference type="Proteomes" id="UP000018936"/>
    </source>
</evidence>
<feature type="region of interest" description="Disordered" evidence="1">
    <location>
        <begin position="198"/>
        <end position="238"/>
    </location>
</feature>
<accession>V8NNH0</accession>
<comment type="caution">
    <text evidence="2">The sequence shown here is derived from an EMBL/GenBank/DDBJ whole genome shotgun (WGS) entry which is preliminary data.</text>
</comment>
<dbReference type="OrthoDB" id="10012494at2759"/>
<reference evidence="2 3" key="1">
    <citation type="journal article" date="2013" name="Proc. Natl. Acad. Sci. U.S.A.">
        <title>The king cobra genome reveals dynamic gene evolution and adaptation in the snake venom system.</title>
        <authorList>
            <person name="Vonk F.J."/>
            <person name="Casewell N.R."/>
            <person name="Henkel C.V."/>
            <person name="Heimberg A.M."/>
            <person name="Jansen H.J."/>
            <person name="McCleary R.J."/>
            <person name="Kerkkamp H.M."/>
            <person name="Vos R.A."/>
            <person name="Guerreiro I."/>
            <person name="Calvete J.J."/>
            <person name="Wuster W."/>
            <person name="Woods A.E."/>
            <person name="Logan J.M."/>
            <person name="Harrison R.A."/>
            <person name="Castoe T.A."/>
            <person name="de Koning A.P."/>
            <person name="Pollock D.D."/>
            <person name="Yandell M."/>
            <person name="Calderon D."/>
            <person name="Renjifo C."/>
            <person name="Currier R.B."/>
            <person name="Salgado D."/>
            <person name="Pla D."/>
            <person name="Sanz L."/>
            <person name="Hyder A.S."/>
            <person name="Ribeiro J.M."/>
            <person name="Arntzen J.W."/>
            <person name="van den Thillart G.E."/>
            <person name="Boetzer M."/>
            <person name="Pirovano W."/>
            <person name="Dirks R.P."/>
            <person name="Spaink H.P."/>
            <person name="Duboule D."/>
            <person name="McGlinn E."/>
            <person name="Kini R.M."/>
            <person name="Richardson M.K."/>
        </authorList>
    </citation>
    <scope>NUCLEOTIDE SEQUENCE</scope>
    <source>
        <tissue evidence="2">Blood</tissue>
    </source>
</reference>
<keyword evidence="3" id="KW-1185">Reference proteome</keyword>
<dbReference type="EMBL" id="AZIM01002926">
    <property type="protein sequence ID" value="ETE63072.1"/>
    <property type="molecule type" value="Genomic_DNA"/>
</dbReference>
<proteinExistence type="predicted"/>
<evidence type="ECO:0000256" key="1">
    <source>
        <dbReference type="SAM" id="MobiDB-lite"/>
    </source>
</evidence>
<feature type="non-terminal residue" evidence="2">
    <location>
        <position position="1"/>
    </location>
</feature>
<dbReference type="PANTHER" id="PTHR31097">
    <property type="entry name" value="SI:DKEY-276J7.1"/>
    <property type="match status" value="1"/>
</dbReference>
<dbReference type="InterPro" id="IPR040247">
    <property type="entry name" value="DUF5524"/>
</dbReference>
<protein>
    <submittedName>
        <fullName evidence="2">Uncharacterized protein</fullName>
    </submittedName>
</protein>
<dbReference type="AlphaFoldDB" id="V8NNH0"/>
<evidence type="ECO:0000313" key="2">
    <source>
        <dbReference type="EMBL" id="ETE63072.1"/>
    </source>
</evidence>
<feature type="compositionally biased region" description="Basic and acidic residues" evidence="1">
    <location>
        <begin position="211"/>
        <end position="238"/>
    </location>
</feature>
<dbReference type="PANTHER" id="PTHR31097:SF2">
    <property type="entry name" value="CHROMOSOME 7 OPEN READING FRAME 57"/>
    <property type="match status" value="1"/>
</dbReference>
<name>V8NNH0_OPHHA</name>